<evidence type="ECO:0000313" key="3">
    <source>
        <dbReference type="Proteomes" id="UP000886674"/>
    </source>
</evidence>
<comment type="caution">
    <text evidence="2">The sequence shown here is derived from an EMBL/GenBank/DDBJ whole genome shotgun (WGS) entry which is preliminary data.</text>
</comment>
<proteinExistence type="predicted"/>
<evidence type="ECO:0000313" key="2">
    <source>
        <dbReference type="EMBL" id="MCG7977970.1"/>
    </source>
</evidence>
<dbReference type="InterPro" id="IPR016187">
    <property type="entry name" value="CTDL_fold"/>
</dbReference>
<dbReference type="EMBL" id="JAEPCR010000028">
    <property type="protein sequence ID" value="MCG7977970.1"/>
    <property type="molecule type" value="Genomic_DNA"/>
</dbReference>
<evidence type="ECO:0000259" key="1">
    <source>
        <dbReference type="Pfam" id="PF03781"/>
    </source>
</evidence>
<gene>
    <name evidence="2" type="ORF">JAY77_07465</name>
</gene>
<sequence length="401" mass="46899">MTSTTLLGQLSSLHASQIDLLASIPATDCARRFHPRLASLNWYFGRGVYLELLWLRERLQHDDDLSMRVEELFSPNALSLEQQCSRLPPVDHLINWGSEIHDEHLRRLATPSALHDHPWLHHDRLPWFLLQEQAKLYEAMLTLLNQRSLQERDQAYQCKEPLEPGVPKWETREISQGHYRIGARDEPRAYDNELPPQAVELSSFRIALTPVSNAQYLSFMQADGYSDESLWSNEGLKWLNHHNHRHPEYWRQDHRGGWYEVAINGISHLPPNEPVTGISHYEAEAFCNWIGRRENGEFTGAVIQHEYQWELAVRTGVVSQMGRAWEWCGNRYHHYPSFQPFPDDRASTQAVDDNYYSLRGASLHTQPMLRRASFRHWALPSDHHQFTTVRLVFPPRHQWSS</sequence>
<dbReference type="InterPro" id="IPR005532">
    <property type="entry name" value="SUMF_dom"/>
</dbReference>
<dbReference type="InterPro" id="IPR042095">
    <property type="entry name" value="SUMF_sf"/>
</dbReference>
<accession>A0A9E4NJ38</accession>
<reference evidence="2" key="1">
    <citation type="journal article" date="2021" name="Proc. Natl. Acad. Sci. U.S.A.">
        <title>Global biogeography of chemosynthetic symbionts reveals both localized and globally distributed symbiont groups. .</title>
        <authorList>
            <person name="Osvatic J.T."/>
            <person name="Wilkins L.G.E."/>
            <person name="Leibrecht L."/>
            <person name="Leray M."/>
            <person name="Zauner S."/>
            <person name="Polzin J."/>
            <person name="Camacho Y."/>
            <person name="Gros O."/>
            <person name="van Gils J.A."/>
            <person name="Eisen J.A."/>
            <person name="Petersen J.M."/>
            <person name="Yuen B."/>
        </authorList>
    </citation>
    <scope>NUCLEOTIDE SEQUENCE</scope>
    <source>
        <strain evidence="2">MAGclacostrist055</strain>
    </source>
</reference>
<dbReference type="Proteomes" id="UP000886674">
    <property type="component" value="Unassembled WGS sequence"/>
</dbReference>
<dbReference type="SUPFAM" id="SSF56436">
    <property type="entry name" value="C-type lectin-like"/>
    <property type="match status" value="1"/>
</dbReference>
<feature type="domain" description="Sulfatase-modifying factor enzyme-like" evidence="1">
    <location>
        <begin position="174"/>
        <end position="317"/>
    </location>
</feature>
<organism evidence="2 3">
    <name type="scientific">Candidatus Thiodiazotropha taylori</name>
    <dbReference type="NCBI Taxonomy" id="2792791"/>
    <lineage>
        <taxon>Bacteria</taxon>
        <taxon>Pseudomonadati</taxon>
        <taxon>Pseudomonadota</taxon>
        <taxon>Gammaproteobacteria</taxon>
        <taxon>Chromatiales</taxon>
        <taxon>Sedimenticolaceae</taxon>
        <taxon>Candidatus Thiodiazotropha</taxon>
    </lineage>
</organism>
<dbReference type="InterPro" id="IPR051043">
    <property type="entry name" value="Sulfatase_Mod_Factor_Kinase"/>
</dbReference>
<dbReference type="Gene3D" id="3.90.1580.10">
    <property type="entry name" value="paralog of FGE (formylglycine-generating enzyme)"/>
    <property type="match status" value="2"/>
</dbReference>
<dbReference type="AlphaFoldDB" id="A0A9E4NJ38"/>
<protein>
    <submittedName>
        <fullName evidence="2">Formylglycine-generating enzyme family protein</fullName>
    </submittedName>
</protein>
<dbReference type="Pfam" id="PF03781">
    <property type="entry name" value="FGE-sulfatase"/>
    <property type="match status" value="1"/>
</dbReference>
<dbReference type="PANTHER" id="PTHR23150">
    <property type="entry name" value="SULFATASE MODIFYING FACTOR 1, 2"/>
    <property type="match status" value="1"/>
</dbReference>
<name>A0A9E4NJ38_9GAMM</name>